<dbReference type="EMBL" id="QYUL01000001">
    <property type="protein sequence ID" value="RJF84820.1"/>
    <property type="molecule type" value="Genomic_DNA"/>
</dbReference>
<proteinExistence type="predicted"/>
<keyword evidence="2" id="KW-1185">Reference proteome</keyword>
<sequence length="261" mass="28876">MAVACHSPKRSIDLEDLVVWACRDQKALRDGATLHVVEAAAQFAIGNQRRRLSGADYPGSWGVDSCVRVAAIGAIGARLDGKGPTRGIAPRLAPDAEAVATAIEALPSGERRLVRSHGSIGTRPDWLPLQQPLVAAMRPSDRPGRYRHEVAEEWQPTPLRSEVAARYLACGRSLFDAQGRRRLVEEENGFRFRAVDDGRELLVRWCPVEPEHSDAEIIETNCDYAEWHDGLTRLMGLLAGRLQDHRISGLLALARPWEQMP</sequence>
<protein>
    <submittedName>
        <fullName evidence="1">Uncharacterized protein</fullName>
    </submittedName>
</protein>
<reference evidence="1 2" key="1">
    <citation type="submission" date="2018-09" db="EMBL/GenBank/DDBJ databases">
        <authorList>
            <person name="Zhu H."/>
        </authorList>
    </citation>
    <scope>NUCLEOTIDE SEQUENCE [LARGE SCALE GENOMIC DNA]</scope>
    <source>
        <strain evidence="1 2">K2W22B-5</strain>
    </source>
</reference>
<dbReference type="Proteomes" id="UP000283458">
    <property type="component" value="Unassembled WGS sequence"/>
</dbReference>
<name>A0A418W467_9PROT</name>
<dbReference type="RefSeq" id="WP_119830451.1">
    <property type="nucleotide sequence ID" value="NZ_QYUL01000001.1"/>
</dbReference>
<organism evidence="1 2">
    <name type="scientific">Azospirillum cavernae</name>
    <dbReference type="NCBI Taxonomy" id="2320860"/>
    <lineage>
        <taxon>Bacteria</taxon>
        <taxon>Pseudomonadati</taxon>
        <taxon>Pseudomonadota</taxon>
        <taxon>Alphaproteobacteria</taxon>
        <taxon>Rhodospirillales</taxon>
        <taxon>Azospirillaceae</taxon>
        <taxon>Azospirillum</taxon>
    </lineage>
</organism>
<evidence type="ECO:0000313" key="2">
    <source>
        <dbReference type="Proteomes" id="UP000283458"/>
    </source>
</evidence>
<accession>A0A418W467</accession>
<gene>
    <name evidence="1" type="ORF">D3877_10095</name>
</gene>
<dbReference type="OrthoDB" id="7301376at2"/>
<comment type="caution">
    <text evidence="1">The sequence shown here is derived from an EMBL/GenBank/DDBJ whole genome shotgun (WGS) entry which is preliminary data.</text>
</comment>
<dbReference type="AlphaFoldDB" id="A0A418W467"/>
<evidence type="ECO:0000313" key="1">
    <source>
        <dbReference type="EMBL" id="RJF84820.1"/>
    </source>
</evidence>